<gene>
    <name evidence="8" type="ORF">ABUE30_03820</name>
</gene>
<protein>
    <submittedName>
        <fullName evidence="8">DoxX family protein</fullName>
    </submittedName>
</protein>
<comment type="similarity">
    <text evidence="2">Belongs to the DoxX family.</text>
</comment>
<keyword evidence="4 7" id="KW-0812">Transmembrane</keyword>
<evidence type="ECO:0000256" key="2">
    <source>
        <dbReference type="ARBA" id="ARBA00006679"/>
    </source>
</evidence>
<proteinExistence type="inferred from homology"/>
<dbReference type="InterPro" id="IPR032808">
    <property type="entry name" value="DoxX"/>
</dbReference>
<dbReference type="EMBL" id="JBEQCT010000001">
    <property type="protein sequence ID" value="MFM2484200.1"/>
    <property type="molecule type" value="Genomic_DNA"/>
</dbReference>
<dbReference type="PANTHER" id="PTHR33452:SF1">
    <property type="entry name" value="INNER MEMBRANE PROTEIN YPHA-RELATED"/>
    <property type="match status" value="1"/>
</dbReference>
<feature type="transmembrane region" description="Helical" evidence="7">
    <location>
        <begin position="50"/>
        <end position="71"/>
    </location>
</feature>
<dbReference type="RefSeq" id="WP_408622337.1">
    <property type="nucleotide sequence ID" value="NZ_JBEQCT010000001.1"/>
</dbReference>
<reference evidence="8 9" key="1">
    <citation type="journal article" date="2013" name="Int. J. Syst. Evol. Microbiol.">
        <title>Celerinatantimonas yamalensis sp. nov., a cold-adapted diazotrophic bacterium from a cold permafrost brine.</title>
        <authorList>
            <person name="Shcherbakova V."/>
            <person name="Chuvilskaya N."/>
            <person name="Rivkina E."/>
            <person name="Demidov N."/>
            <person name="Uchaeva V."/>
            <person name="Suetin S."/>
            <person name="Suzina N."/>
            <person name="Gilichinsky D."/>
        </authorList>
    </citation>
    <scope>NUCLEOTIDE SEQUENCE [LARGE SCALE GENOMIC DNA]</scope>
    <source>
        <strain evidence="8 9">C7</strain>
    </source>
</reference>
<evidence type="ECO:0000256" key="6">
    <source>
        <dbReference type="ARBA" id="ARBA00023136"/>
    </source>
</evidence>
<name>A0ABW9G3G5_9GAMM</name>
<organism evidence="8 9">
    <name type="scientific">Celerinatantimonas yamalensis</name>
    <dbReference type="NCBI Taxonomy" id="559956"/>
    <lineage>
        <taxon>Bacteria</taxon>
        <taxon>Pseudomonadati</taxon>
        <taxon>Pseudomonadota</taxon>
        <taxon>Gammaproteobacteria</taxon>
        <taxon>Celerinatantimonadaceae</taxon>
        <taxon>Celerinatantimonas</taxon>
    </lineage>
</organism>
<dbReference type="InterPro" id="IPR051907">
    <property type="entry name" value="DoxX-like_oxidoreductase"/>
</dbReference>
<keyword evidence="5 7" id="KW-1133">Transmembrane helix</keyword>
<accession>A0ABW9G3G5</accession>
<dbReference type="Proteomes" id="UP001629953">
    <property type="component" value="Unassembled WGS sequence"/>
</dbReference>
<dbReference type="PANTHER" id="PTHR33452">
    <property type="entry name" value="OXIDOREDUCTASE CATD-RELATED"/>
    <property type="match status" value="1"/>
</dbReference>
<feature type="transmembrane region" description="Helical" evidence="7">
    <location>
        <begin position="78"/>
        <end position="97"/>
    </location>
</feature>
<evidence type="ECO:0000256" key="1">
    <source>
        <dbReference type="ARBA" id="ARBA00004651"/>
    </source>
</evidence>
<comment type="caution">
    <text evidence="8">The sequence shown here is derived from an EMBL/GenBank/DDBJ whole genome shotgun (WGS) entry which is preliminary data.</text>
</comment>
<evidence type="ECO:0000256" key="5">
    <source>
        <dbReference type="ARBA" id="ARBA00022989"/>
    </source>
</evidence>
<keyword evidence="6 7" id="KW-0472">Membrane</keyword>
<evidence type="ECO:0000256" key="4">
    <source>
        <dbReference type="ARBA" id="ARBA00022692"/>
    </source>
</evidence>
<evidence type="ECO:0000313" key="9">
    <source>
        <dbReference type="Proteomes" id="UP001629953"/>
    </source>
</evidence>
<feature type="transmembrane region" description="Helical" evidence="7">
    <location>
        <begin position="109"/>
        <end position="127"/>
    </location>
</feature>
<keyword evidence="9" id="KW-1185">Reference proteome</keyword>
<keyword evidence="3" id="KW-1003">Cell membrane</keyword>
<dbReference type="Pfam" id="PF07681">
    <property type="entry name" value="DoxX"/>
    <property type="match status" value="1"/>
</dbReference>
<evidence type="ECO:0000256" key="7">
    <source>
        <dbReference type="SAM" id="Phobius"/>
    </source>
</evidence>
<evidence type="ECO:0000256" key="3">
    <source>
        <dbReference type="ARBA" id="ARBA00022475"/>
    </source>
</evidence>
<comment type="subcellular location">
    <subcellularLocation>
        <location evidence="1">Cell membrane</location>
        <topology evidence="1">Multi-pass membrane protein</topology>
    </subcellularLocation>
</comment>
<sequence length="137" mass="15397">MRYFSLEKYKNPLLFAARILLMLLFVIFGWQKLVGFGNAAGYMAAEHLPFPTITAAIVVMIEFGLGLLLVIGFYTRPIALFMMVYTLLTALIGHHYWNESGMQAYGDMINFYKNISIMGGLLLLALTGPGKYSLDQK</sequence>
<feature type="transmembrane region" description="Helical" evidence="7">
    <location>
        <begin position="12"/>
        <end position="30"/>
    </location>
</feature>
<evidence type="ECO:0000313" key="8">
    <source>
        <dbReference type="EMBL" id="MFM2484200.1"/>
    </source>
</evidence>